<dbReference type="Gene3D" id="1.20.120.530">
    <property type="entry name" value="GntR ligand-binding domain-like"/>
    <property type="match status" value="1"/>
</dbReference>
<dbReference type="SUPFAM" id="SSF46785">
    <property type="entry name" value="Winged helix' DNA-binding domain"/>
    <property type="match status" value="1"/>
</dbReference>
<proteinExistence type="predicted"/>
<evidence type="ECO:0000313" key="6">
    <source>
        <dbReference type="Proteomes" id="UP000317371"/>
    </source>
</evidence>
<dbReference type="InterPro" id="IPR036388">
    <property type="entry name" value="WH-like_DNA-bd_sf"/>
</dbReference>
<dbReference type="SMART" id="SM00895">
    <property type="entry name" value="FCD"/>
    <property type="match status" value="1"/>
</dbReference>
<dbReference type="InterPro" id="IPR036390">
    <property type="entry name" value="WH_DNA-bd_sf"/>
</dbReference>
<keyword evidence="2" id="KW-0238">DNA-binding</keyword>
<dbReference type="InParanoid" id="A0A540VMK3"/>
<keyword evidence="6" id="KW-1185">Reference proteome</keyword>
<evidence type="ECO:0000256" key="3">
    <source>
        <dbReference type="ARBA" id="ARBA00023163"/>
    </source>
</evidence>
<gene>
    <name evidence="5" type="ORF">FKZ61_01010</name>
</gene>
<organism evidence="5 6">
    <name type="scientific">Litorilinea aerophila</name>
    <dbReference type="NCBI Taxonomy" id="1204385"/>
    <lineage>
        <taxon>Bacteria</taxon>
        <taxon>Bacillati</taxon>
        <taxon>Chloroflexota</taxon>
        <taxon>Caldilineae</taxon>
        <taxon>Caldilineales</taxon>
        <taxon>Caldilineaceae</taxon>
        <taxon>Litorilinea</taxon>
    </lineage>
</organism>
<evidence type="ECO:0000256" key="1">
    <source>
        <dbReference type="ARBA" id="ARBA00023015"/>
    </source>
</evidence>
<dbReference type="AlphaFoldDB" id="A0A540VMK3"/>
<dbReference type="InterPro" id="IPR011711">
    <property type="entry name" value="GntR_C"/>
</dbReference>
<dbReference type="PROSITE" id="PS50949">
    <property type="entry name" value="HTH_GNTR"/>
    <property type="match status" value="1"/>
</dbReference>
<keyword evidence="1" id="KW-0805">Transcription regulation</keyword>
<dbReference type="Proteomes" id="UP000317371">
    <property type="component" value="Unassembled WGS sequence"/>
</dbReference>
<dbReference type="GO" id="GO:0003700">
    <property type="term" value="F:DNA-binding transcription factor activity"/>
    <property type="evidence" value="ECO:0007669"/>
    <property type="project" value="InterPro"/>
</dbReference>
<dbReference type="SUPFAM" id="SSF48008">
    <property type="entry name" value="GntR ligand-binding domain-like"/>
    <property type="match status" value="1"/>
</dbReference>
<reference evidence="5 6" key="1">
    <citation type="submission" date="2019-06" db="EMBL/GenBank/DDBJ databases">
        <title>Genome sequence of Litorilinea aerophila BAA-2444.</title>
        <authorList>
            <person name="Maclea K.S."/>
            <person name="Maurais E.G."/>
            <person name="Iannazzi L.C."/>
        </authorList>
    </citation>
    <scope>NUCLEOTIDE SEQUENCE [LARGE SCALE GENOMIC DNA]</scope>
    <source>
        <strain evidence="5 6">ATCC BAA-2444</strain>
    </source>
</reference>
<dbReference type="PANTHER" id="PTHR43537:SF5">
    <property type="entry name" value="UXU OPERON TRANSCRIPTIONAL REGULATOR"/>
    <property type="match status" value="1"/>
</dbReference>
<feature type="domain" description="HTH gntR-type" evidence="4">
    <location>
        <begin position="33"/>
        <end position="100"/>
    </location>
</feature>
<accession>A0A540VMK3</accession>
<evidence type="ECO:0000313" key="5">
    <source>
        <dbReference type="EMBL" id="TQE97989.1"/>
    </source>
</evidence>
<name>A0A540VMK3_9CHLR</name>
<dbReference type="OrthoDB" id="8066003at2"/>
<protein>
    <submittedName>
        <fullName evidence="5">GntR family transcriptional regulator</fullName>
    </submittedName>
</protein>
<dbReference type="CDD" id="cd07377">
    <property type="entry name" value="WHTH_GntR"/>
    <property type="match status" value="1"/>
</dbReference>
<dbReference type="EMBL" id="VIGC01000001">
    <property type="protein sequence ID" value="TQE97989.1"/>
    <property type="molecule type" value="Genomic_DNA"/>
</dbReference>
<comment type="caution">
    <text evidence="5">The sequence shown here is derived from an EMBL/GenBank/DDBJ whole genome shotgun (WGS) entry which is preliminary data.</text>
</comment>
<dbReference type="SMART" id="SM00345">
    <property type="entry name" value="HTH_GNTR"/>
    <property type="match status" value="1"/>
</dbReference>
<dbReference type="PANTHER" id="PTHR43537">
    <property type="entry name" value="TRANSCRIPTIONAL REGULATOR, GNTR FAMILY"/>
    <property type="match status" value="1"/>
</dbReference>
<dbReference type="GO" id="GO:0003677">
    <property type="term" value="F:DNA binding"/>
    <property type="evidence" value="ECO:0007669"/>
    <property type="project" value="UniProtKB-KW"/>
</dbReference>
<sequence>MSGSHTPGSFKSFGQMLPTTLLAASTRQRGTNESLNELAYRQIRHQILHLELPPASLLDETDLATALGIGLTPVRHALRRLAWEKLVVIMPRRGTMVADVNLSDLRKLFEMQLELFSLAASLAAQRATPTEIQRMVQICQAMQEKTDQIADWLWHQQQLHELLTAASHNEFLAETLSWQFGHTIRLSNLAADTLQASLDARTAELARLLQAVQERMPQEAAALARTYLAHLHQDLVSYF</sequence>
<dbReference type="InterPro" id="IPR008920">
    <property type="entry name" value="TF_FadR/GntR_C"/>
</dbReference>
<dbReference type="Gene3D" id="1.10.10.10">
    <property type="entry name" value="Winged helix-like DNA-binding domain superfamily/Winged helix DNA-binding domain"/>
    <property type="match status" value="1"/>
</dbReference>
<keyword evidence="3" id="KW-0804">Transcription</keyword>
<dbReference type="InterPro" id="IPR000524">
    <property type="entry name" value="Tscrpt_reg_HTH_GntR"/>
</dbReference>
<evidence type="ECO:0000259" key="4">
    <source>
        <dbReference type="PROSITE" id="PS50949"/>
    </source>
</evidence>
<dbReference type="Pfam" id="PF07729">
    <property type="entry name" value="FCD"/>
    <property type="match status" value="1"/>
</dbReference>
<evidence type="ECO:0000256" key="2">
    <source>
        <dbReference type="ARBA" id="ARBA00023125"/>
    </source>
</evidence>
<dbReference type="Pfam" id="PF00392">
    <property type="entry name" value="GntR"/>
    <property type="match status" value="1"/>
</dbReference>